<name>A0A9W6QVH3_9PSEU</name>
<dbReference type="InterPro" id="IPR001750">
    <property type="entry name" value="ND/Mrp_TM"/>
</dbReference>
<reference evidence="9" key="1">
    <citation type="submission" date="2023-03" db="EMBL/GenBank/DDBJ databases">
        <title>Amycolatopsis taiwanensis NBRC 103393.</title>
        <authorList>
            <person name="Ichikawa N."/>
            <person name="Sato H."/>
            <person name="Tonouchi N."/>
        </authorList>
    </citation>
    <scope>NUCLEOTIDE SEQUENCE</scope>
    <source>
        <strain evidence="9">NBRC 103393</strain>
    </source>
</reference>
<dbReference type="InterPro" id="IPR001516">
    <property type="entry name" value="Proton_antipo_N"/>
</dbReference>
<feature type="transmembrane region" description="Helical" evidence="6">
    <location>
        <begin position="113"/>
        <end position="130"/>
    </location>
</feature>
<evidence type="ECO:0000256" key="6">
    <source>
        <dbReference type="SAM" id="Phobius"/>
    </source>
</evidence>
<feature type="transmembrane region" description="Helical" evidence="6">
    <location>
        <begin position="6"/>
        <end position="22"/>
    </location>
</feature>
<feature type="transmembrane region" description="Helical" evidence="6">
    <location>
        <begin position="203"/>
        <end position="222"/>
    </location>
</feature>
<dbReference type="NCBIfam" id="TIGR01974">
    <property type="entry name" value="NDH_I_L"/>
    <property type="match status" value="1"/>
</dbReference>
<feature type="transmembrane region" description="Helical" evidence="6">
    <location>
        <begin position="610"/>
        <end position="630"/>
    </location>
</feature>
<evidence type="ECO:0000256" key="4">
    <source>
        <dbReference type="ARBA" id="ARBA00023136"/>
    </source>
</evidence>
<proteinExistence type="predicted"/>
<feature type="transmembrane region" description="Helical" evidence="6">
    <location>
        <begin position="176"/>
        <end position="197"/>
    </location>
</feature>
<keyword evidence="2 5" id="KW-0812">Transmembrane</keyword>
<dbReference type="Pfam" id="PF00662">
    <property type="entry name" value="Proton_antipo_N"/>
    <property type="match status" value="1"/>
</dbReference>
<dbReference type="InterPro" id="IPR003945">
    <property type="entry name" value="NU5C-like"/>
</dbReference>
<dbReference type="GO" id="GO:0015990">
    <property type="term" value="P:electron transport coupled proton transport"/>
    <property type="evidence" value="ECO:0007669"/>
    <property type="project" value="TreeGrafter"/>
</dbReference>
<evidence type="ECO:0000259" key="7">
    <source>
        <dbReference type="Pfam" id="PF00361"/>
    </source>
</evidence>
<keyword evidence="10" id="KW-1185">Reference proteome</keyword>
<evidence type="ECO:0000313" key="10">
    <source>
        <dbReference type="Proteomes" id="UP001165136"/>
    </source>
</evidence>
<dbReference type="GO" id="GO:0042773">
    <property type="term" value="P:ATP synthesis coupled electron transport"/>
    <property type="evidence" value="ECO:0007669"/>
    <property type="project" value="InterPro"/>
</dbReference>
<feature type="domain" description="NADH-Ubiquinone oxidoreductase (complex I) chain 5 N-terminal" evidence="8">
    <location>
        <begin position="64"/>
        <end position="114"/>
    </location>
</feature>
<evidence type="ECO:0000256" key="2">
    <source>
        <dbReference type="ARBA" id="ARBA00022692"/>
    </source>
</evidence>
<evidence type="ECO:0000256" key="3">
    <source>
        <dbReference type="ARBA" id="ARBA00022989"/>
    </source>
</evidence>
<feature type="transmembrane region" description="Helical" evidence="6">
    <location>
        <begin position="460"/>
        <end position="481"/>
    </location>
</feature>
<dbReference type="Gene3D" id="1.20.5.2700">
    <property type="match status" value="1"/>
</dbReference>
<feature type="transmembrane region" description="Helical" evidence="6">
    <location>
        <begin position="243"/>
        <end position="261"/>
    </location>
</feature>
<feature type="transmembrane region" description="Helical" evidence="6">
    <location>
        <begin position="80"/>
        <end position="101"/>
    </location>
</feature>
<feature type="transmembrane region" description="Helical" evidence="6">
    <location>
        <begin position="370"/>
        <end position="389"/>
    </location>
</feature>
<evidence type="ECO:0000313" key="9">
    <source>
        <dbReference type="EMBL" id="GLY63690.1"/>
    </source>
</evidence>
<dbReference type="NCBIfam" id="NF005141">
    <property type="entry name" value="PRK06590.1"/>
    <property type="match status" value="1"/>
</dbReference>
<dbReference type="PRINTS" id="PR01435">
    <property type="entry name" value="NPOXDRDTASE5"/>
</dbReference>
<dbReference type="PRINTS" id="PR01434">
    <property type="entry name" value="NADHDHGNASE5"/>
</dbReference>
<keyword evidence="3 6" id="KW-1133">Transmembrane helix</keyword>
<dbReference type="EMBL" id="BSTI01000001">
    <property type="protein sequence ID" value="GLY63690.1"/>
    <property type="molecule type" value="Genomic_DNA"/>
</dbReference>
<dbReference type="AlphaFoldDB" id="A0A9W6QVH3"/>
<feature type="transmembrane region" description="Helical" evidence="6">
    <location>
        <begin position="409"/>
        <end position="432"/>
    </location>
</feature>
<keyword evidence="4 6" id="KW-0472">Membrane</keyword>
<sequence length="631" mass="67534">MIASSWLLVAFPAVGALILLVGGKRTNSWGHLLGCATVILSFVYGLVLFLGSNGSSSDTSFFSWIPVDTLGVDFGFRIDALSLVFVLLITGVGSLIHIYSIGYMAEDADRRRFFGYLNLFVASMLVLVLGDNFVTLYLGWEGVGLASYLLIGWYQDRPSAATAAKKAFLMNRVGDVGLAIAIFLMFKYLGTVSYAGVFANIGHAPPGVITAIALLLLLGACGKSGQFPLQAWLPDAMEGPTPVSALIHAATMVTAGVYLVARANPIFNETATGRLLVTLVGAVTLLIGCIIGCAYDDIKKVLAYSTVSQIGYMMLAVGLGPFGYALGIMHLLTHGFFKAGLFLGAGSVMHGMHDEVDMRKFGGLYKRMPITFATFGLGYLALIGFPFLSGYYSKDAIIEAAFGQPGWQGWVFGLSAMLGAALTAFYMTRLMLMTFFGKERWKDLRTSDGKEFHPHESPRVMTVPMIILAVGSVGAGAFFSLGDRLINWLAPSLGEVAESEHSVLPPSLIPWLTVALAALGVLIAWLVVGRRETPVERPARVSAVVRAARKDLYGNALNETLVARPGLWLTRFSVYLDSRGVDGAVNGLAAALGGGSGRLRRLQTGFVRSYALSMLAGSFVLVAALLMVRFS</sequence>
<feature type="domain" description="NADH:quinone oxidoreductase/Mrp antiporter transmembrane" evidence="7">
    <location>
        <begin position="131"/>
        <end position="415"/>
    </location>
</feature>
<dbReference type="PANTHER" id="PTHR42829">
    <property type="entry name" value="NADH-UBIQUINONE OXIDOREDUCTASE CHAIN 5"/>
    <property type="match status" value="1"/>
</dbReference>
<dbReference type="GO" id="GO:0008137">
    <property type="term" value="F:NADH dehydrogenase (ubiquinone) activity"/>
    <property type="evidence" value="ECO:0007669"/>
    <property type="project" value="InterPro"/>
</dbReference>
<gene>
    <name evidence="9" type="primary">nuoL</name>
    <name evidence="9" type="ORF">Atai01_03090</name>
</gene>
<evidence type="ECO:0000259" key="8">
    <source>
        <dbReference type="Pfam" id="PF00662"/>
    </source>
</evidence>
<dbReference type="GO" id="GO:0012505">
    <property type="term" value="C:endomembrane system"/>
    <property type="evidence" value="ECO:0007669"/>
    <property type="project" value="UniProtKB-SubCell"/>
</dbReference>
<evidence type="ECO:0000256" key="5">
    <source>
        <dbReference type="RuleBase" id="RU000320"/>
    </source>
</evidence>
<dbReference type="PANTHER" id="PTHR42829:SF2">
    <property type="entry name" value="NADH-UBIQUINONE OXIDOREDUCTASE CHAIN 5"/>
    <property type="match status" value="1"/>
</dbReference>
<feature type="transmembrane region" description="Helical" evidence="6">
    <location>
        <begin position="301"/>
        <end position="322"/>
    </location>
</feature>
<feature type="transmembrane region" description="Helical" evidence="6">
    <location>
        <begin position="508"/>
        <end position="528"/>
    </location>
</feature>
<protein>
    <submittedName>
        <fullName evidence="9">NADH-quinone oxidoreductase subunit L</fullName>
    </submittedName>
</protein>
<feature type="transmembrane region" description="Helical" evidence="6">
    <location>
        <begin position="29"/>
        <end position="51"/>
    </location>
</feature>
<comment type="caution">
    <text evidence="9">The sequence shown here is derived from an EMBL/GenBank/DDBJ whole genome shotgun (WGS) entry which is preliminary data.</text>
</comment>
<dbReference type="RefSeq" id="WP_285485601.1">
    <property type="nucleotide sequence ID" value="NZ_BSTI01000001.1"/>
</dbReference>
<dbReference type="InterPro" id="IPR018393">
    <property type="entry name" value="NADHpl_OxRdtase_5_subgr"/>
</dbReference>
<accession>A0A9W6QVH3</accession>
<feature type="transmembrane region" description="Helical" evidence="6">
    <location>
        <begin position="273"/>
        <end position="294"/>
    </location>
</feature>
<dbReference type="Pfam" id="PF00361">
    <property type="entry name" value="Proton_antipo_M"/>
    <property type="match status" value="1"/>
</dbReference>
<dbReference type="Proteomes" id="UP001165136">
    <property type="component" value="Unassembled WGS sequence"/>
</dbReference>
<dbReference type="GO" id="GO:0016020">
    <property type="term" value="C:membrane"/>
    <property type="evidence" value="ECO:0007669"/>
    <property type="project" value="UniProtKB-SubCell"/>
</dbReference>
<comment type="subcellular location">
    <subcellularLocation>
        <location evidence="1">Endomembrane system</location>
        <topology evidence="1">Multi-pass membrane protein</topology>
    </subcellularLocation>
    <subcellularLocation>
        <location evidence="5">Membrane</location>
        <topology evidence="5">Multi-pass membrane protein</topology>
    </subcellularLocation>
</comment>
<organism evidence="9 10">
    <name type="scientific">Amycolatopsis taiwanensis</name>
    <dbReference type="NCBI Taxonomy" id="342230"/>
    <lineage>
        <taxon>Bacteria</taxon>
        <taxon>Bacillati</taxon>
        <taxon>Actinomycetota</taxon>
        <taxon>Actinomycetes</taxon>
        <taxon>Pseudonocardiales</taxon>
        <taxon>Pseudonocardiaceae</taxon>
        <taxon>Amycolatopsis</taxon>
    </lineage>
</organism>
<dbReference type="GO" id="GO:0003954">
    <property type="term" value="F:NADH dehydrogenase activity"/>
    <property type="evidence" value="ECO:0007669"/>
    <property type="project" value="TreeGrafter"/>
</dbReference>
<evidence type="ECO:0000256" key="1">
    <source>
        <dbReference type="ARBA" id="ARBA00004127"/>
    </source>
</evidence>